<evidence type="ECO:0008006" key="2">
    <source>
        <dbReference type="Google" id="ProtNLM"/>
    </source>
</evidence>
<proteinExistence type="predicted"/>
<dbReference type="PANTHER" id="PTHR34297">
    <property type="entry name" value="HYPOTHETICAL CYTOSOLIC PROTEIN-RELATED"/>
    <property type="match status" value="1"/>
</dbReference>
<accession>A0A645FLU8</accession>
<organism evidence="1">
    <name type="scientific">bioreactor metagenome</name>
    <dbReference type="NCBI Taxonomy" id="1076179"/>
    <lineage>
        <taxon>unclassified sequences</taxon>
        <taxon>metagenomes</taxon>
        <taxon>ecological metagenomes</taxon>
    </lineage>
</organism>
<reference evidence="1" key="1">
    <citation type="submission" date="2019-08" db="EMBL/GenBank/DDBJ databases">
        <authorList>
            <person name="Kucharzyk K."/>
            <person name="Murdoch R.W."/>
            <person name="Higgins S."/>
            <person name="Loffler F."/>
        </authorList>
    </citation>
    <scope>NUCLEOTIDE SEQUENCE</scope>
</reference>
<protein>
    <recommendedName>
        <fullName evidence="2">Asp23/Gls24 family envelope stress response protein</fullName>
    </recommendedName>
</protein>
<dbReference type="Pfam" id="PF03780">
    <property type="entry name" value="Asp23"/>
    <property type="match status" value="1"/>
</dbReference>
<evidence type="ECO:0000313" key="1">
    <source>
        <dbReference type="EMBL" id="MPN13384.1"/>
    </source>
</evidence>
<dbReference type="AlphaFoldDB" id="A0A645FLU8"/>
<sequence>MSDSFVSLIKKDNYKRGVVVRNVDNQVEIDLHIMCEYGVSLIAVAENIRKNVRYRVEEFTGVSVACVNVHIEGIRVNS</sequence>
<dbReference type="EMBL" id="VSSQ01059880">
    <property type="protein sequence ID" value="MPN13384.1"/>
    <property type="molecule type" value="Genomic_DNA"/>
</dbReference>
<dbReference type="InterPro" id="IPR005531">
    <property type="entry name" value="Asp23"/>
</dbReference>
<comment type="caution">
    <text evidence="1">The sequence shown here is derived from an EMBL/GenBank/DDBJ whole genome shotgun (WGS) entry which is preliminary data.</text>
</comment>
<gene>
    <name evidence="1" type="ORF">SDC9_160705</name>
</gene>
<name>A0A645FLU8_9ZZZZ</name>
<dbReference type="PANTHER" id="PTHR34297:SF2">
    <property type="entry name" value="ASP23_GLS24 FAMILY ENVELOPE STRESS RESPONSE PROTEIN"/>
    <property type="match status" value="1"/>
</dbReference>